<keyword evidence="2" id="KW-1185">Reference proteome</keyword>
<protein>
    <submittedName>
        <fullName evidence="1">Uncharacterized protein</fullName>
    </submittedName>
</protein>
<feature type="non-terminal residue" evidence="1">
    <location>
        <position position="1"/>
    </location>
</feature>
<dbReference type="EMBL" id="RDQH01000329">
    <property type="protein sequence ID" value="RXI04765.1"/>
    <property type="molecule type" value="Genomic_DNA"/>
</dbReference>
<evidence type="ECO:0000313" key="2">
    <source>
        <dbReference type="Proteomes" id="UP000290289"/>
    </source>
</evidence>
<name>A0A498KG76_MALDO</name>
<sequence length="258" mass="29657">CFIFLSGFGSNLDPLLILRRFLPFLPTFGKVLSFLCLIVPHVIDDLSICDESYATWSFVMHHLHAKKFTCLQMPPLQGTLKACACHMKEMGCFPSWFEKLEDLSLLWRDCLLYFGNEMGCFPSWFGKLENLSLLWRDCLLYFGNEMKNNMFPLVAVGITLKLCASLTGPKVLVLPAKDNFMHIKLWSSKVSWEVMNFGRPNTKKKVCTSRILNPSHHVRDNPPTSLELFGDRICNRAMTWNNTWLTTAEAVFVFNKDL</sequence>
<organism evidence="1 2">
    <name type="scientific">Malus domestica</name>
    <name type="common">Apple</name>
    <name type="synonym">Pyrus malus</name>
    <dbReference type="NCBI Taxonomy" id="3750"/>
    <lineage>
        <taxon>Eukaryota</taxon>
        <taxon>Viridiplantae</taxon>
        <taxon>Streptophyta</taxon>
        <taxon>Embryophyta</taxon>
        <taxon>Tracheophyta</taxon>
        <taxon>Spermatophyta</taxon>
        <taxon>Magnoliopsida</taxon>
        <taxon>eudicotyledons</taxon>
        <taxon>Gunneridae</taxon>
        <taxon>Pentapetalae</taxon>
        <taxon>rosids</taxon>
        <taxon>fabids</taxon>
        <taxon>Rosales</taxon>
        <taxon>Rosaceae</taxon>
        <taxon>Amygdaloideae</taxon>
        <taxon>Maleae</taxon>
        <taxon>Malus</taxon>
    </lineage>
</organism>
<dbReference type="Proteomes" id="UP000290289">
    <property type="component" value="Chromosome 3"/>
</dbReference>
<evidence type="ECO:0000313" key="1">
    <source>
        <dbReference type="EMBL" id="RXI04765.1"/>
    </source>
</evidence>
<gene>
    <name evidence="1" type="ORF">DVH24_039039</name>
</gene>
<comment type="caution">
    <text evidence="1">The sequence shown here is derived from an EMBL/GenBank/DDBJ whole genome shotgun (WGS) entry which is preliminary data.</text>
</comment>
<proteinExistence type="predicted"/>
<reference evidence="1 2" key="1">
    <citation type="submission" date="2018-10" db="EMBL/GenBank/DDBJ databases">
        <title>A high-quality apple genome assembly.</title>
        <authorList>
            <person name="Hu J."/>
        </authorList>
    </citation>
    <scope>NUCLEOTIDE SEQUENCE [LARGE SCALE GENOMIC DNA]</scope>
    <source>
        <strain evidence="2">cv. HFTH1</strain>
        <tissue evidence="1">Young leaf</tissue>
    </source>
</reference>
<dbReference type="AlphaFoldDB" id="A0A498KG76"/>
<accession>A0A498KG76</accession>